<dbReference type="InParanoid" id="A0A517SFG0"/>
<dbReference type="Gene3D" id="3.40.50.10330">
    <property type="entry name" value="Probable inorganic polyphosphate/atp-NAD kinase, domain 1"/>
    <property type="match status" value="1"/>
</dbReference>
<dbReference type="PANTHER" id="PTHR12358">
    <property type="entry name" value="SPHINGOSINE KINASE"/>
    <property type="match status" value="1"/>
</dbReference>
<protein>
    <submittedName>
        <fullName evidence="13">Lipid kinase YegS</fullName>
        <ecNumber evidence="13">2.7.1.-</ecNumber>
    </submittedName>
</protein>
<dbReference type="InterPro" id="IPR001206">
    <property type="entry name" value="Diacylglycerol_kinase_cat_dom"/>
</dbReference>
<dbReference type="EMBL" id="CP036271">
    <property type="protein sequence ID" value="QDT54848.1"/>
    <property type="molecule type" value="Genomic_DNA"/>
</dbReference>
<evidence type="ECO:0000256" key="8">
    <source>
        <dbReference type="ARBA" id="ARBA00022842"/>
    </source>
</evidence>
<evidence type="ECO:0000256" key="2">
    <source>
        <dbReference type="ARBA" id="ARBA00022516"/>
    </source>
</evidence>
<dbReference type="InterPro" id="IPR050187">
    <property type="entry name" value="Lipid_Phosphate_FormReg"/>
</dbReference>
<keyword evidence="14" id="KW-1185">Reference proteome</keyword>
<dbReference type="InterPro" id="IPR005218">
    <property type="entry name" value="Diacylglycerol/lipid_kinase"/>
</dbReference>
<dbReference type="Pfam" id="PF19279">
    <property type="entry name" value="YegS_C"/>
    <property type="match status" value="1"/>
</dbReference>
<accession>A0A517SFG0</accession>
<keyword evidence="4" id="KW-0479">Metal-binding</keyword>
<evidence type="ECO:0000256" key="5">
    <source>
        <dbReference type="ARBA" id="ARBA00022741"/>
    </source>
</evidence>
<comment type="cofactor">
    <cofactor evidence="1">
        <name>Mg(2+)</name>
        <dbReference type="ChEBI" id="CHEBI:18420"/>
    </cofactor>
</comment>
<evidence type="ECO:0000256" key="1">
    <source>
        <dbReference type="ARBA" id="ARBA00001946"/>
    </source>
</evidence>
<dbReference type="Proteomes" id="UP000315700">
    <property type="component" value="Chromosome"/>
</dbReference>
<dbReference type="AlphaFoldDB" id="A0A517SFG0"/>
<dbReference type="GO" id="GO:0005524">
    <property type="term" value="F:ATP binding"/>
    <property type="evidence" value="ECO:0007669"/>
    <property type="project" value="UniProtKB-KW"/>
</dbReference>
<gene>
    <name evidence="13" type="primary">yegS</name>
    <name evidence="13" type="ORF">Pan44_28860</name>
</gene>
<keyword evidence="11" id="KW-1208">Phospholipid metabolism</keyword>
<keyword evidence="7" id="KW-0067">ATP-binding</keyword>
<dbReference type="GO" id="GO:0046872">
    <property type="term" value="F:metal ion binding"/>
    <property type="evidence" value="ECO:0007669"/>
    <property type="project" value="UniProtKB-KW"/>
</dbReference>
<dbReference type="PANTHER" id="PTHR12358:SF106">
    <property type="entry name" value="LIPID KINASE YEGS"/>
    <property type="match status" value="1"/>
</dbReference>
<dbReference type="Gene3D" id="2.60.200.40">
    <property type="match status" value="1"/>
</dbReference>
<evidence type="ECO:0000256" key="4">
    <source>
        <dbReference type="ARBA" id="ARBA00022723"/>
    </source>
</evidence>
<dbReference type="SUPFAM" id="SSF111331">
    <property type="entry name" value="NAD kinase/diacylglycerol kinase-like"/>
    <property type="match status" value="1"/>
</dbReference>
<evidence type="ECO:0000313" key="14">
    <source>
        <dbReference type="Proteomes" id="UP000315700"/>
    </source>
</evidence>
<evidence type="ECO:0000256" key="3">
    <source>
        <dbReference type="ARBA" id="ARBA00022679"/>
    </source>
</evidence>
<proteinExistence type="predicted"/>
<dbReference type="Pfam" id="PF00781">
    <property type="entry name" value="DAGK_cat"/>
    <property type="match status" value="1"/>
</dbReference>
<dbReference type="GO" id="GO:0008654">
    <property type="term" value="P:phospholipid biosynthetic process"/>
    <property type="evidence" value="ECO:0007669"/>
    <property type="project" value="UniProtKB-KW"/>
</dbReference>
<dbReference type="InterPro" id="IPR045540">
    <property type="entry name" value="YegS/DAGK_C"/>
</dbReference>
<keyword evidence="5" id="KW-0547">Nucleotide-binding</keyword>
<keyword evidence="9" id="KW-0443">Lipid metabolism</keyword>
<dbReference type="RefSeq" id="WP_197453319.1">
    <property type="nucleotide sequence ID" value="NZ_CP036271.1"/>
</dbReference>
<dbReference type="InterPro" id="IPR017438">
    <property type="entry name" value="ATP-NAD_kinase_N"/>
</dbReference>
<dbReference type="GO" id="GO:0005886">
    <property type="term" value="C:plasma membrane"/>
    <property type="evidence" value="ECO:0007669"/>
    <property type="project" value="TreeGrafter"/>
</dbReference>
<evidence type="ECO:0000256" key="10">
    <source>
        <dbReference type="ARBA" id="ARBA00023209"/>
    </source>
</evidence>
<evidence type="ECO:0000256" key="9">
    <source>
        <dbReference type="ARBA" id="ARBA00023098"/>
    </source>
</evidence>
<organism evidence="13 14">
    <name type="scientific">Caulifigura coniformis</name>
    <dbReference type="NCBI Taxonomy" id="2527983"/>
    <lineage>
        <taxon>Bacteria</taxon>
        <taxon>Pseudomonadati</taxon>
        <taxon>Planctomycetota</taxon>
        <taxon>Planctomycetia</taxon>
        <taxon>Planctomycetales</taxon>
        <taxon>Planctomycetaceae</taxon>
        <taxon>Caulifigura</taxon>
    </lineage>
</organism>
<dbReference type="SMART" id="SM00046">
    <property type="entry name" value="DAGKc"/>
    <property type="match status" value="1"/>
</dbReference>
<keyword evidence="10" id="KW-0594">Phospholipid biosynthesis</keyword>
<dbReference type="FunCoup" id="A0A517SFG0">
    <property type="interactions" value="363"/>
</dbReference>
<name>A0A517SFG0_9PLAN</name>
<keyword evidence="6 13" id="KW-0418">Kinase</keyword>
<keyword evidence="8" id="KW-0460">Magnesium</keyword>
<keyword evidence="3 13" id="KW-0808">Transferase</keyword>
<evidence type="ECO:0000256" key="7">
    <source>
        <dbReference type="ARBA" id="ARBA00022840"/>
    </source>
</evidence>
<evidence type="ECO:0000313" key="13">
    <source>
        <dbReference type="EMBL" id="QDT54848.1"/>
    </source>
</evidence>
<evidence type="ECO:0000256" key="6">
    <source>
        <dbReference type="ARBA" id="ARBA00022777"/>
    </source>
</evidence>
<sequence>MSPGPDAQESNVVVIWNSTAGSSGGAEDVRRTLETRPDVTVFETASREESLRRVERACKEGASRVIAAGGDGTVNAVVTALTQWTHDHGAPPALAILPLGTGNDLARSLRMPLIPEEAIEVCLSGAARPMDVLRVSHGDGEIHRAGNMVTAGNTGKYLEVLTEDLKQRWGALCYLRGAVDLLEELEVFSLQLVIDDEPPYEIDALNLFLANGRTSGGGMTVCADAALDDGLLDLLIIQDGTGLDLAGLTVDYLMSDVRNSGIVQHRRCRRVQVSCKSEIPLSMDGDGAKAKAFTVSVEQGALQAVFGA</sequence>
<dbReference type="GO" id="GO:0016301">
    <property type="term" value="F:kinase activity"/>
    <property type="evidence" value="ECO:0007669"/>
    <property type="project" value="UniProtKB-KW"/>
</dbReference>
<dbReference type="NCBIfam" id="TIGR00147">
    <property type="entry name" value="YegS/Rv2252/BmrU family lipid kinase"/>
    <property type="match status" value="1"/>
</dbReference>
<feature type="domain" description="DAGKc" evidence="12">
    <location>
        <begin position="7"/>
        <end position="139"/>
    </location>
</feature>
<keyword evidence="2" id="KW-0444">Lipid biosynthesis</keyword>
<dbReference type="EC" id="2.7.1.-" evidence="13"/>
<dbReference type="PROSITE" id="PS50146">
    <property type="entry name" value="DAGK"/>
    <property type="match status" value="1"/>
</dbReference>
<evidence type="ECO:0000256" key="11">
    <source>
        <dbReference type="ARBA" id="ARBA00023264"/>
    </source>
</evidence>
<evidence type="ECO:0000259" key="12">
    <source>
        <dbReference type="PROSITE" id="PS50146"/>
    </source>
</evidence>
<dbReference type="InterPro" id="IPR016064">
    <property type="entry name" value="NAD/diacylglycerol_kinase_sf"/>
</dbReference>
<reference evidence="13 14" key="1">
    <citation type="submission" date="2019-02" db="EMBL/GenBank/DDBJ databases">
        <title>Deep-cultivation of Planctomycetes and their phenomic and genomic characterization uncovers novel biology.</title>
        <authorList>
            <person name="Wiegand S."/>
            <person name="Jogler M."/>
            <person name="Boedeker C."/>
            <person name="Pinto D."/>
            <person name="Vollmers J."/>
            <person name="Rivas-Marin E."/>
            <person name="Kohn T."/>
            <person name="Peeters S.H."/>
            <person name="Heuer A."/>
            <person name="Rast P."/>
            <person name="Oberbeckmann S."/>
            <person name="Bunk B."/>
            <person name="Jeske O."/>
            <person name="Meyerdierks A."/>
            <person name="Storesund J.E."/>
            <person name="Kallscheuer N."/>
            <person name="Luecker S."/>
            <person name="Lage O.M."/>
            <person name="Pohl T."/>
            <person name="Merkel B.J."/>
            <person name="Hornburger P."/>
            <person name="Mueller R.-W."/>
            <person name="Bruemmer F."/>
            <person name="Labrenz M."/>
            <person name="Spormann A.M."/>
            <person name="Op den Camp H."/>
            <person name="Overmann J."/>
            <person name="Amann R."/>
            <person name="Jetten M.S.M."/>
            <person name="Mascher T."/>
            <person name="Medema M.H."/>
            <person name="Devos D.P."/>
            <person name="Kaster A.-K."/>
            <person name="Ovreas L."/>
            <person name="Rohde M."/>
            <person name="Galperin M.Y."/>
            <person name="Jogler C."/>
        </authorList>
    </citation>
    <scope>NUCLEOTIDE SEQUENCE [LARGE SCALE GENOMIC DNA]</scope>
    <source>
        <strain evidence="13 14">Pan44</strain>
    </source>
</reference>
<dbReference type="KEGG" id="ccos:Pan44_28860"/>